<organism evidence="1 2">
    <name type="scientific">Asanoa ferruginea</name>
    <dbReference type="NCBI Taxonomy" id="53367"/>
    <lineage>
        <taxon>Bacteria</taxon>
        <taxon>Bacillati</taxon>
        <taxon>Actinomycetota</taxon>
        <taxon>Actinomycetes</taxon>
        <taxon>Micromonosporales</taxon>
        <taxon>Micromonosporaceae</taxon>
        <taxon>Asanoa</taxon>
    </lineage>
</organism>
<dbReference type="EMBL" id="QUMQ01000001">
    <property type="protein sequence ID" value="REF95519.1"/>
    <property type="molecule type" value="Genomic_DNA"/>
</dbReference>
<dbReference type="Proteomes" id="UP000256913">
    <property type="component" value="Unassembled WGS sequence"/>
</dbReference>
<protein>
    <submittedName>
        <fullName evidence="1">Uncharacterized protein</fullName>
    </submittedName>
</protein>
<dbReference type="RefSeq" id="WP_116067187.1">
    <property type="nucleotide sequence ID" value="NZ_BONB01000006.1"/>
</dbReference>
<evidence type="ECO:0000313" key="2">
    <source>
        <dbReference type="Proteomes" id="UP000256913"/>
    </source>
</evidence>
<reference evidence="1 2" key="1">
    <citation type="submission" date="2018-08" db="EMBL/GenBank/DDBJ databases">
        <title>Sequencing the genomes of 1000 actinobacteria strains.</title>
        <authorList>
            <person name="Klenk H.-P."/>
        </authorList>
    </citation>
    <scope>NUCLEOTIDE SEQUENCE [LARGE SCALE GENOMIC DNA]</scope>
    <source>
        <strain evidence="1 2">DSM 44099</strain>
    </source>
</reference>
<name>A0A3D9ZF93_9ACTN</name>
<accession>A0A3D9ZF93</accession>
<comment type="caution">
    <text evidence="1">The sequence shown here is derived from an EMBL/GenBank/DDBJ whole genome shotgun (WGS) entry which is preliminary data.</text>
</comment>
<gene>
    <name evidence="1" type="ORF">DFJ67_1478</name>
</gene>
<keyword evidence="2" id="KW-1185">Reference proteome</keyword>
<dbReference type="AlphaFoldDB" id="A0A3D9ZF93"/>
<proteinExistence type="predicted"/>
<sequence>MVKGRLRRLKRQGRGGFARGVFGPIGDLLRPGQSLHNLGLPGNRLRHPGATPFPARSLRGRSIRSLRRDRPANWREVPTRDNEGFIWLDENGVERLRFMRPTGENPANSQWSRQANGYLRWQSSQSTPGMADEGKLFLDVDGNVVGRNDPGFAESTHIIYEGPWP</sequence>
<evidence type="ECO:0000313" key="1">
    <source>
        <dbReference type="EMBL" id="REF95519.1"/>
    </source>
</evidence>
<dbReference type="OrthoDB" id="3377262at2"/>